<dbReference type="EMBL" id="CAADRP010002263">
    <property type="protein sequence ID" value="VFU64940.1"/>
    <property type="molecule type" value="Genomic_DNA"/>
</dbReference>
<organism evidence="1">
    <name type="scientific">Salix viminalis</name>
    <name type="common">Common osier</name>
    <name type="synonym">Basket willow</name>
    <dbReference type="NCBI Taxonomy" id="40686"/>
    <lineage>
        <taxon>Eukaryota</taxon>
        <taxon>Viridiplantae</taxon>
        <taxon>Streptophyta</taxon>
        <taxon>Embryophyta</taxon>
        <taxon>Tracheophyta</taxon>
        <taxon>Spermatophyta</taxon>
        <taxon>Magnoliopsida</taxon>
        <taxon>eudicotyledons</taxon>
        <taxon>Gunneridae</taxon>
        <taxon>Pentapetalae</taxon>
        <taxon>rosids</taxon>
        <taxon>fabids</taxon>
        <taxon>Malpighiales</taxon>
        <taxon>Salicaceae</taxon>
        <taxon>Saliceae</taxon>
        <taxon>Salix</taxon>
    </lineage>
</organism>
<dbReference type="AlphaFoldDB" id="A0A6N2NLB0"/>
<evidence type="ECO:0000313" key="1">
    <source>
        <dbReference type="EMBL" id="VFU64940.1"/>
    </source>
</evidence>
<accession>A0A6N2NLB0</accession>
<protein>
    <submittedName>
        <fullName evidence="1">Uncharacterized protein</fullName>
    </submittedName>
</protein>
<name>A0A6N2NLB0_SALVM</name>
<gene>
    <name evidence="1" type="ORF">SVIM_LOCUS497786</name>
</gene>
<sequence length="77" mass="8912">MSFRRADRSLTISVSHESLTLVPSFSPQETIKNKNETQLFQSPRTTPYQTQLSFSRKLRAFLSVLFSMKQTTHYGLN</sequence>
<proteinExistence type="predicted"/>
<reference evidence="1" key="1">
    <citation type="submission" date="2019-03" db="EMBL/GenBank/DDBJ databases">
        <authorList>
            <person name="Mank J."/>
            <person name="Almeida P."/>
        </authorList>
    </citation>
    <scope>NUCLEOTIDE SEQUENCE</scope>
    <source>
        <strain evidence="1">78183</strain>
    </source>
</reference>